<accession>A0A852VPZ1</accession>
<gene>
    <name evidence="2" type="ORF">BJY20_000175</name>
</gene>
<keyword evidence="3" id="KW-1185">Reference proteome</keyword>
<dbReference type="InterPro" id="IPR025242">
    <property type="entry name" value="DUF4193"/>
</dbReference>
<dbReference type="RefSeq" id="WP_185989791.1">
    <property type="nucleotide sequence ID" value="NZ_CP115184.1"/>
</dbReference>
<reference evidence="2 3" key="1">
    <citation type="submission" date="2020-07" db="EMBL/GenBank/DDBJ databases">
        <title>Sequencing the genomes of 1000 actinobacteria strains.</title>
        <authorList>
            <person name="Klenk H.-P."/>
        </authorList>
    </citation>
    <scope>NUCLEOTIDE SEQUENCE [LARGE SCALE GENOMIC DNA]</scope>
    <source>
        <strain evidence="2 3">DSM 26154</strain>
    </source>
</reference>
<dbReference type="AlphaFoldDB" id="A0A852VPZ1"/>
<name>A0A852VPZ1_9MICO</name>
<evidence type="ECO:0000313" key="3">
    <source>
        <dbReference type="Proteomes" id="UP000554054"/>
    </source>
</evidence>
<protein>
    <recommendedName>
        <fullName evidence="4">DUF4193 domain-containing protein</fullName>
    </recommendedName>
</protein>
<sequence length="99" mass="10774">MATDYDAPRKSDDDLSEDSIEELKTRRGDASSSNVDVDETEMAEGFELPGADLSGEEMSVRVVPRQADEFTCTSCFLVHHRSQLAEDGKNGPVCTECAA</sequence>
<evidence type="ECO:0000313" key="2">
    <source>
        <dbReference type="EMBL" id="NYF96783.1"/>
    </source>
</evidence>
<proteinExistence type="predicted"/>
<dbReference type="Proteomes" id="UP000554054">
    <property type="component" value="Unassembled WGS sequence"/>
</dbReference>
<dbReference type="Pfam" id="PF13834">
    <property type="entry name" value="DUF4193"/>
    <property type="match status" value="1"/>
</dbReference>
<feature type="compositionally biased region" description="Basic and acidic residues" evidence="1">
    <location>
        <begin position="1"/>
        <end position="13"/>
    </location>
</feature>
<dbReference type="EMBL" id="JACCAE010000001">
    <property type="protein sequence ID" value="NYF96783.1"/>
    <property type="molecule type" value="Genomic_DNA"/>
</dbReference>
<feature type="region of interest" description="Disordered" evidence="1">
    <location>
        <begin position="1"/>
        <end position="43"/>
    </location>
</feature>
<comment type="caution">
    <text evidence="2">The sequence shown here is derived from an EMBL/GenBank/DDBJ whole genome shotgun (WGS) entry which is preliminary data.</text>
</comment>
<evidence type="ECO:0000256" key="1">
    <source>
        <dbReference type="SAM" id="MobiDB-lite"/>
    </source>
</evidence>
<evidence type="ECO:0008006" key="4">
    <source>
        <dbReference type="Google" id="ProtNLM"/>
    </source>
</evidence>
<organism evidence="2 3">
    <name type="scientific">Janibacter cremeus</name>
    <dbReference type="NCBI Taxonomy" id="1285192"/>
    <lineage>
        <taxon>Bacteria</taxon>
        <taxon>Bacillati</taxon>
        <taxon>Actinomycetota</taxon>
        <taxon>Actinomycetes</taxon>
        <taxon>Micrococcales</taxon>
        <taxon>Intrasporangiaceae</taxon>
        <taxon>Janibacter</taxon>
    </lineage>
</organism>